<name>A0A6F8YIB8_9ACTN</name>
<dbReference type="KEGG" id="psuu:Psuf_031880"/>
<sequence length="146" mass="15698">MEVKTYTAVCRRSGGWWAISVPELKGVHTQARRLDQAEGMARDAIALMLDVDPATVAVEVRPVLPEVVSHALDARRAARQAEETAERATTAAVHSLLDQGYTVRDAGALLQLSPQRISQIAPGVRASAKAVAAARSDRPAVHERVD</sequence>
<dbReference type="Proteomes" id="UP000503011">
    <property type="component" value="Chromosome"/>
</dbReference>
<accession>A0A6F8YIB8</accession>
<keyword evidence="2" id="KW-1185">Reference proteome</keyword>
<dbReference type="InterPro" id="IPR035069">
    <property type="entry name" value="TTHA1013/TTHA0281-like"/>
</dbReference>
<dbReference type="RefSeq" id="WP_173157683.1">
    <property type="nucleotide sequence ID" value="NZ_AP022871.1"/>
</dbReference>
<dbReference type="SUPFAM" id="SSF143100">
    <property type="entry name" value="TTHA1013/TTHA0281-like"/>
    <property type="match status" value="1"/>
</dbReference>
<proteinExistence type="predicted"/>
<protein>
    <recommendedName>
        <fullName evidence="3">HicB family protein</fullName>
    </recommendedName>
</protein>
<dbReference type="AlphaFoldDB" id="A0A6F8YIB8"/>
<dbReference type="Gene3D" id="3.30.160.250">
    <property type="match status" value="1"/>
</dbReference>
<dbReference type="EMBL" id="AP022871">
    <property type="protein sequence ID" value="BCB85875.1"/>
    <property type="molecule type" value="Genomic_DNA"/>
</dbReference>
<evidence type="ECO:0008006" key="3">
    <source>
        <dbReference type="Google" id="ProtNLM"/>
    </source>
</evidence>
<organism evidence="1 2">
    <name type="scientific">Phytohabitans suffuscus</name>
    <dbReference type="NCBI Taxonomy" id="624315"/>
    <lineage>
        <taxon>Bacteria</taxon>
        <taxon>Bacillati</taxon>
        <taxon>Actinomycetota</taxon>
        <taxon>Actinomycetes</taxon>
        <taxon>Micromonosporales</taxon>
        <taxon>Micromonosporaceae</taxon>
    </lineage>
</organism>
<reference evidence="1 2" key="2">
    <citation type="submission" date="2020-03" db="EMBL/GenBank/DDBJ databases">
        <authorList>
            <person name="Ichikawa N."/>
            <person name="Kimura A."/>
            <person name="Kitahashi Y."/>
            <person name="Uohara A."/>
        </authorList>
    </citation>
    <scope>NUCLEOTIDE SEQUENCE [LARGE SCALE GENOMIC DNA]</scope>
    <source>
        <strain evidence="1 2">NBRC 105367</strain>
    </source>
</reference>
<gene>
    <name evidence="1" type="ORF">Psuf_031880</name>
</gene>
<evidence type="ECO:0000313" key="1">
    <source>
        <dbReference type="EMBL" id="BCB85875.1"/>
    </source>
</evidence>
<reference evidence="1 2" key="1">
    <citation type="submission" date="2020-03" db="EMBL/GenBank/DDBJ databases">
        <title>Whole genome shotgun sequence of Phytohabitans suffuscus NBRC 105367.</title>
        <authorList>
            <person name="Komaki H."/>
            <person name="Tamura T."/>
        </authorList>
    </citation>
    <scope>NUCLEOTIDE SEQUENCE [LARGE SCALE GENOMIC DNA]</scope>
    <source>
        <strain evidence="1 2">NBRC 105367</strain>
    </source>
</reference>
<evidence type="ECO:0000313" key="2">
    <source>
        <dbReference type="Proteomes" id="UP000503011"/>
    </source>
</evidence>